<dbReference type="Pfam" id="PF16528">
    <property type="entry name" value="Exo84_C"/>
    <property type="match status" value="1"/>
</dbReference>
<gene>
    <name evidence="7" type="ORF">CLODIP_2_CD08800</name>
</gene>
<keyword evidence="8" id="KW-1185">Reference proteome</keyword>
<reference evidence="7 8" key="1">
    <citation type="submission" date="2020-04" db="EMBL/GenBank/DDBJ databases">
        <authorList>
            <person name="Alioto T."/>
            <person name="Alioto T."/>
            <person name="Gomez Garrido J."/>
        </authorList>
    </citation>
    <scope>NUCLEOTIDE SEQUENCE [LARGE SCALE GENOMIC DNA]</scope>
</reference>
<dbReference type="InterPro" id="IPR033961">
    <property type="entry name" value="Exo84"/>
</dbReference>
<feature type="region of interest" description="Disordered" evidence="5">
    <location>
        <begin position="247"/>
        <end position="293"/>
    </location>
</feature>
<dbReference type="Gene3D" id="1.20.58.1220">
    <property type="entry name" value="Exo84p, C-terminal helical domain"/>
    <property type="match status" value="1"/>
</dbReference>
<accession>A0A8S1BVN6</accession>
<dbReference type="OrthoDB" id="642193at2759"/>
<organism evidence="7 8">
    <name type="scientific">Cloeon dipterum</name>
    <dbReference type="NCBI Taxonomy" id="197152"/>
    <lineage>
        <taxon>Eukaryota</taxon>
        <taxon>Metazoa</taxon>
        <taxon>Ecdysozoa</taxon>
        <taxon>Arthropoda</taxon>
        <taxon>Hexapoda</taxon>
        <taxon>Insecta</taxon>
        <taxon>Pterygota</taxon>
        <taxon>Palaeoptera</taxon>
        <taxon>Ephemeroptera</taxon>
        <taxon>Pisciforma</taxon>
        <taxon>Baetidae</taxon>
        <taxon>Cloeon</taxon>
    </lineage>
</organism>
<evidence type="ECO:0000313" key="8">
    <source>
        <dbReference type="Proteomes" id="UP000494165"/>
    </source>
</evidence>
<dbReference type="InterPro" id="IPR016159">
    <property type="entry name" value="Cullin_repeat-like_dom_sf"/>
</dbReference>
<dbReference type="PANTHER" id="PTHR21426">
    <property type="entry name" value="EXOCYST COMPLEX COMPONENT 8"/>
    <property type="match status" value="1"/>
</dbReference>
<evidence type="ECO:0000259" key="6">
    <source>
        <dbReference type="Pfam" id="PF16528"/>
    </source>
</evidence>
<dbReference type="InterPro" id="IPR011993">
    <property type="entry name" value="PH-like_dom_sf"/>
</dbReference>
<keyword evidence="2" id="KW-0813">Transport</keyword>
<evidence type="ECO:0000256" key="4">
    <source>
        <dbReference type="ARBA" id="ARBA00022927"/>
    </source>
</evidence>
<dbReference type="InterPro" id="IPR032403">
    <property type="entry name" value="Exo84_C"/>
</dbReference>
<dbReference type="Gene3D" id="1.20.58.1210">
    <property type="entry name" value="Exo84p, N-terminal helical domain"/>
    <property type="match status" value="1"/>
</dbReference>
<feature type="domain" description="Exocyst component Exo84 C-terminal" evidence="6">
    <location>
        <begin position="299"/>
        <end position="504"/>
    </location>
</feature>
<keyword evidence="4" id="KW-0653">Protein transport</keyword>
<protein>
    <recommendedName>
        <fullName evidence="6">Exocyst component Exo84 C-terminal domain-containing protein</fullName>
    </recommendedName>
</protein>
<dbReference type="EMBL" id="CADEPI010000003">
    <property type="protein sequence ID" value="CAB3360658.1"/>
    <property type="molecule type" value="Genomic_DNA"/>
</dbReference>
<comment type="caution">
    <text evidence="7">The sequence shown here is derived from an EMBL/GenBank/DDBJ whole genome shotgun (WGS) entry which is preliminary data.</text>
</comment>
<dbReference type="PANTHER" id="PTHR21426:SF12">
    <property type="entry name" value="EXOCYST COMPLEX COMPONENT 8"/>
    <property type="match status" value="1"/>
</dbReference>
<evidence type="ECO:0000256" key="5">
    <source>
        <dbReference type="SAM" id="MobiDB-lite"/>
    </source>
</evidence>
<dbReference type="Pfam" id="PF08700">
    <property type="entry name" value="VPS51_Exo84_N"/>
    <property type="match status" value="1"/>
</dbReference>
<dbReference type="CDD" id="cd01226">
    <property type="entry name" value="PH_RalBD_exo84"/>
    <property type="match status" value="1"/>
</dbReference>
<keyword evidence="3" id="KW-0268">Exocytosis</keyword>
<dbReference type="InterPro" id="IPR042561">
    <property type="entry name" value="Exo84_C_1"/>
</dbReference>
<dbReference type="GO" id="GO:0006893">
    <property type="term" value="P:Golgi to plasma membrane transport"/>
    <property type="evidence" value="ECO:0007669"/>
    <property type="project" value="TreeGrafter"/>
</dbReference>
<evidence type="ECO:0000256" key="3">
    <source>
        <dbReference type="ARBA" id="ARBA00022483"/>
    </source>
</evidence>
<sequence length="691" mass="78509">MADISGRKIGAPDFNPEKYVRELSQRCVGRMELVTQRQKMQKLAEDTNEQLKKNVYDNYVQFIETSKEISHVESEMYQLSHFLSEQRELLSNLLDTSIVGSRGALVDKEKIPEAEDSRNNEDEQRRKLASIIEKVEGCVSLLEVPGRVLLHDSDLIELDINDNSAIQRYHGYLLNDSVVLASWITNKRGPVRYKFQVQYPLESLAVVNVRDLGNVKHAFKFLAFPDTRIFQCSTSAHKNEWMDAFHTAKNPTPKQSQQKQRESASERPVSMISRGDSTESNNPFEESVPEPTPDQLVPEWLAEAPDDLDVFIAQRHFEDAYNLIIKCKDGWAELPPSSKLHLIQRKIDARVRSLTEVLMKELEVSPERSFQGGLRAARRAVRLLNLLGCSTQACKLFLDLSSSVIKTQLKRTMREGVTVQFITQLGDIFFSNVKDVMQEFLKSFPSTSSCLSSFVVWAGLELTAFVALLNKHIFLPQSSLDAIAECFTSIRKLCTELGELGLDIVYMLDGLLRSPLTRAIQDNTRKTVDSIRLKAADDTWRQTNLMSKDARAKFVQEFVDLGLTNTHSYTYGETWVYLTSNTISFTRRYVQLVDSSLSLCFPELEFVVRKSIESVLSEQLKHVQESAAIRSFDQATVEKNGNFLVGELLPLALRKFSRANGHQCEELLQLAKKYANLAPKSVTKYSTTVYI</sequence>
<dbReference type="GO" id="GO:0006887">
    <property type="term" value="P:exocytosis"/>
    <property type="evidence" value="ECO:0007669"/>
    <property type="project" value="UniProtKB-KW"/>
</dbReference>
<dbReference type="Gene3D" id="2.30.29.30">
    <property type="entry name" value="Pleckstrin-homology domain (PH domain)/Phosphotyrosine-binding domain (PTB)"/>
    <property type="match status" value="1"/>
</dbReference>
<evidence type="ECO:0000256" key="1">
    <source>
        <dbReference type="ARBA" id="ARBA00007210"/>
    </source>
</evidence>
<dbReference type="GO" id="GO:0000145">
    <property type="term" value="C:exocyst"/>
    <property type="evidence" value="ECO:0007669"/>
    <property type="project" value="InterPro"/>
</dbReference>
<dbReference type="InterPro" id="IPR042560">
    <property type="entry name" value="Exo84_C_2"/>
</dbReference>
<comment type="similarity">
    <text evidence="1">Belongs to the EXO84 family.</text>
</comment>
<name>A0A8S1BVN6_9INSE</name>
<dbReference type="AlphaFoldDB" id="A0A8S1BVN6"/>
<dbReference type="SUPFAM" id="SSF50729">
    <property type="entry name" value="PH domain-like"/>
    <property type="match status" value="1"/>
</dbReference>
<feature type="compositionally biased region" description="Polar residues" evidence="5">
    <location>
        <begin position="249"/>
        <end position="258"/>
    </location>
</feature>
<dbReference type="GO" id="GO:0015031">
    <property type="term" value="P:protein transport"/>
    <property type="evidence" value="ECO:0007669"/>
    <property type="project" value="UniProtKB-KW"/>
</dbReference>
<proteinExistence type="inferred from homology"/>
<dbReference type="SUPFAM" id="SSF74788">
    <property type="entry name" value="Cullin repeat-like"/>
    <property type="match status" value="1"/>
</dbReference>
<evidence type="ECO:0000313" key="7">
    <source>
        <dbReference type="EMBL" id="CAB3360658.1"/>
    </source>
</evidence>
<dbReference type="Proteomes" id="UP000494165">
    <property type="component" value="Unassembled WGS sequence"/>
</dbReference>
<evidence type="ECO:0000256" key="2">
    <source>
        <dbReference type="ARBA" id="ARBA00022448"/>
    </source>
</evidence>